<organism evidence="1 2">
    <name type="scientific">Irregularibacter muris</name>
    <dbReference type="NCBI Taxonomy" id="1796619"/>
    <lineage>
        <taxon>Bacteria</taxon>
        <taxon>Bacillati</taxon>
        <taxon>Bacillota</taxon>
        <taxon>Clostridia</taxon>
        <taxon>Eubacteriales</taxon>
        <taxon>Eubacteriaceae</taxon>
        <taxon>Irregularibacter</taxon>
    </lineage>
</organism>
<accession>A0AAE3KYM4</accession>
<evidence type="ECO:0000313" key="1">
    <source>
        <dbReference type="EMBL" id="MCR1897750.1"/>
    </source>
</evidence>
<dbReference type="AlphaFoldDB" id="A0AAE3KYM4"/>
<sequence>MSHLRHKMKLKFLLPHILQAEWNIEEIHIKDFIKKFGYWAWEQSIPALKIDINSSSNIMGEEESFILPLEEGDEQCIFFTSYNRKVFWVEYGRKMDNEIFIPFISSDRIKDCHFKECPIMPLPKNLVHSKALMQINQYVL</sequence>
<comment type="caution">
    <text evidence="1">The sequence shown here is derived from an EMBL/GenBank/DDBJ whole genome shotgun (WGS) entry which is preliminary data.</text>
</comment>
<reference evidence="1" key="1">
    <citation type="submission" date="2022-07" db="EMBL/GenBank/DDBJ databases">
        <title>Enhanced cultured diversity of the mouse gut microbiota enables custom-made synthetic communities.</title>
        <authorList>
            <person name="Afrizal A."/>
        </authorList>
    </citation>
    <scope>NUCLEOTIDE SEQUENCE</scope>
    <source>
        <strain evidence="1">DSM 28593</strain>
    </source>
</reference>
<protein>
    <submittedName>
        <fullName evidence="1">Uncharacterized protein</fullName>
    </submittedName>
</protein>
<dbReference type="EMBL" id="JANKAS010000001">
    <property type="protein sequence ID" value="MCR1897750.1"/>
    <property type="molecule type" value="Genomic_DNA"/>
</dbReference>
<proteinExistence type="predicted"/>
<keyword evidence="2" id="KW-1185">Reference proteome</keyword>
<dbReference type="RefSeq" id="WP_257529168.1">
    <property type="nucleotide sequence ID" value="NZ_JANKAS010000001.1"/>
</dbReference>
<dbReference type="Proteomes" id="UP001205748">
    <property type="component" value="Unassembled WGS sequence"/>
</dbReference>
<gene>
    <name evidence="1" type="ORF">NSA47_01950</name>
</gene>
<evidence type="ECO:0000313" key="2">
    <source>
        <dbReference type="Proteomes" id="UP001205748"/>
    </source>
</evidence>
<name>A0AAE3KYM4_9FIRM</name>